<proteinExistence type="predicted"/>
<dbReference type="EMBL" id="HF582854">
    <property type="protein sequence ID" value="CCQ36729.1"/>
    <property type="molecule type" value="Genomic_DNA"/>
</dbReference>
<name>M1XKY3_NATM8</name>
<dbReference type="InterPro" id="IPR004155">
    <property type="entry name" value="PBS_lyase_HEAT"/>
</dbReference>
<dbReference type="Gene3D" id="1.25.10.10">
    <property type="entry name" value="Leucine-rich Repeat Variant"/>
    <property type="match status" value="2"/>
</dbReference>
<dbReference type="SUPFAM" id="SSF48371">
    <property type="entry name" value="ARM repeat"/>
    <property type="match status" value="1"/>
</dbReference>
<sequence>MSLDFDHAYPEVGYQIAEWDMLKPPEERLMALTHTNRLKLSEMSPRPDGEMTQYSLFDSEGNDYTQDDFETLPESPDPERLDEVLQRIETADGKPLRLALVELADLAAAHPDESIPAAEPMCTLLGDAVPAVQGEALGILTNIADADPEAVRPAVDAAIGRLSDGTHQLLQNEALQFLKAFADHDVEPLTEAVPRLATLLHDDAIDPEVITQLLLSVSQSNPDALLPVVPKLERYLETEPQPAHTWLLAAVGYLSKTHPGIAKETIPIAAELVDAEPTVLRANAAGVLADLADEYPTEVKAVAPRAIEFLQDENDHIRYNASSILARVAEAHPDAVEPAIESLIDVLDDEMADTRFNACWALKRIDATAAVEKLTEVAAADPDEDVRDVAQLAVDSIEE</sequence>
<dbReference type="KEGG" id="nmo:Nmlp_2570"/>
<dbReference type="Pfam" id="PF13646">
    <property type="entry name" value="HEAT_2"/>
    <property type="match status" value="1"/>
</dbReference>
<gene>
    <name evidence="1" type="ordered locus">Nmlp_2570</name>
</gene>
<dbReference type="InterPro" id="IPR011989">
    <property type="entry name" value="ARM-like"/>
</dbReference>
<dbReference type="AlphaFoldDB" id="M1XKY3"/>
<dbReference type="HOGENOM" id="CLU_690049_0_0_2"/>
<evidence type="ECO:0000313" key="2">
    <source>
        <dbReference type="Proteomes" id="UP000011867"/>
    </source>
</evidence>
<dbReference type="STRING" id="268739.Nmlp_2570"/>
<dbReference type="OrthoDB" id="197870at2157"/>
<dbReference type="Proteomes" id="UP000011867">
    <property type="component" value="Chromosome"/>
</dbReference>
<dbReference type="SMART" id="SM00567">
    <property type="entry name" value="EZ_HEAT"/>
    <property type="match status" value="5"/>
</dbReference>
<evidence type="ECO:0000313" key="1">
    <source>
        <dbReference type="EMBL" id="CCQ36729.1"/>
    </source>
</evidence>
<dbReference type="GeneID" id="14651373"/>
<reference evidence="1 2" key="1">
    <citation type="journal article" date="2013" name="Genome Announc.">
        <title>Genome of the haloarchaeon Natronomonas moolapensis, a neutrophilic member of a previously haloalkaliphilic genus.</title>
        <authorList>
            <person name="Dyall-Smith M.L."/>
            <person name="Pfeiffer F."/>
            <person name="Oberwinkler T."/>
            <person name="Klee K."/>
            <person name="Rampp M."/>
            <person name="Palm P."/>
            <person name="Gross K."/>
            <person name="Schuster S.C."/>
            <person name="Oesterhelt D."/>
        </authorList>
    </citation>
    <scope>NUCLEOTIDE SEQUENCE [LARGE SCALE GENOMIC DNA]</scope>
    <source>
        <strain evidence="2">DSM 18674 / JCM 14361 / 8.8.11</strain>
    </source>
</reference>
<dbReference type="eggNOG" id="arCOG02967">
    <property type="taxonomic scope" value="Archaea"/>
</dbReference>
<organism evidence="1 2">
    <name type="scientific">Natronomonas moolapensis (strain DSM 18674 / CECT 7526 / JCM 14361 / 8.8.11)</name>
    <dbReference type="NCBI Taxonomy" id="268739"/>
    <lineage>
        <taxon>Archaea</taxon>
        <taxon>Methanobacteriati</taxon>
        <taxon>Methanobacteriota</taxon>
        <taxon>Stenosarchaea group</taxon>
        <taxon>Halobacteria</taxon>
        <taxon>Halobacteriales</taxon>
        <taxon>Natronomonadaceae</taxon>
        <taxon>Natronomonas</taxon>
    </lineage>
</organism>
<dbReference type="RefSeq" id="WP_015409511.1">
    <property type="nucleotide sequence ID" value="NC_020388.1"/>
</dbReference>
<dbReference type="InterPro" id="IPR016024">
    <property type="entry name" value="ARM-type_fold"/>
</dbReference>
<accession>M1XKY3</accession>
<protein>
    <submittedName>
        <fullName evidence="1">ARM/HEAT repeat protein</fullName>
    </submittedName>
</protein>
<keyword evidence="2" id="KW-1185">Reference proteome</keyword>